<evidence type="ECO:0000313" key="2">
    <source>
        <dbReference type="EMBL" id="MSS81042.1"/>
    </source>
</evidence>
<dbReference type="PROSITE" id="PS50883">
    <property type="entry name" value="EAL"/>
    <property type="match status" value="1"/>
</dbReference>
<dbReference type="Proteomes" id="UP000441455">
    <property type="component" value="Unassembled WGS sequence"/>
</dbReference>
<dbReference type="EMBL" id="VULN01000001">
    <property type="protein sequence ID" value="MSS81042.1"/>
    <property type="molecule type" value="Genomic_DNA"/>
</dbReference>
<feature type="domain" description="EAL" evidence="1">
    <location>
        <begin position="19"/>
        <end position="271"/>
    </location>
</feature>
<dbReference type="PANTHER" id="PTHR33121">
    <property type="entry name" value="CYCLIC DI-GMP PHOSPHODIESTERASE PDEF"/>
    <property type="match status" value="1"/>
</dbReference>
<protein>
    <submittedName>
        <fullName evidence="2">EAL domain-containing protein</fullName>
    </submittedName>
</protein>
<dbReference type="AlphaFoldDB" id="A0A6N7VXX1"/>
<name>A0A6N7VXX1_ACIFE</name>
<proteinExistence type="predicted"/>
<dbReference type="InterPro" id="IPR050706">
    <property type="entry name" value="Cyclic-di-GMP_PDE-like"/>
</dbReference>
<comment type="caution">
    <text evidence="2">The sequence shown here is derived from an EMBL/GenBank/DDBJ whole genome shotgun (WGS) entry which is preliminary data.</text>
</comment>
<dbReference type="SUPFAM" id="SSF141868">
    <property type="entry name" value="EAL domain-like"/>
    <property type="match status" value="1"/>
</dbReference>
<sequence>MAPDTRASQFHTPDRTALQEYVCAHLDEAIAKGWIRLYFQPIVRSLSYTLCGFEALARWQDPVHGLISPGIFIPALEKSGTIHKLDLCMVDQICAHYHPRADEGMAMVPVSFNLSRLDFFACNLFEEINGRVDRAGIPHSQLALEITESVFVQDMSSIAPVLDQFRSAGYEIWMDDFGSGFSSLNVLKDYGFDTIKLDMAFLDSFTDRARTVVKNVVRMAKELDIFTLAEGVETPDHAEFLRSIGCDRLQGFLFSRPLEVVDSRWVAEKVGLFHETDAMRRYFDEADRVNLITDSPLALVEFKKDQADSHQFQFFFSNSAYQKVTRSMGFPNPEAVAADMSRPDSFLWKTLAPCIQQVAEPGQKGSVTFQSQRQFFWLQIHLIAQANDYYLYKCRLQNITTTMDRLQANKLQGLQDRVYELYNTVTLLDMDKKEARPLAFWYKNSPFQPGRTFDSPKAWDYYISNFIHPDDQDRFREFSNVNTLEKRCDPKDGILADYFRSRMPNGIYQWNMHGMILLPERFGRKALHVARICRYGDAATARQLIRVYEEYFGK</sequence>
<dbReference type="PANTHER" id="PTHR33121:SF70">
    <property type="entry name" value="SIGNALING PROTEIN YKOW"/>
    <property type="match status" value="1"/>
</dbReference>
<evidence type="ECO:0000313" key="3">
    <source>
        <dbReference type="Proteomes" id="UP000441455"/>
    </source>
</evidence>
<accession>A0A6N7VXX1</accession>
<organism evidence="2 3">
    <name type="scientific">Acidaminococcus fermentans</name>
    <dbReference type="NCBI Taxonomy" id="905"/>
    <lineage>
        <taxon>Bacteria</taxon>
        <taxon>Bacillati</taxon>
        <taxon>Bacillota</taxon>
        <taxon>Negativicutes</taxon>
        <taxon>Acidaminococcales</taxon>
        <taxon>Acidaminococcaceae</taxon>
        <taxon>Acidaminococcus</taxon>
    </lineage>
</organism>
<dbReference type="GO" id="GO:0071111">
    <property type="term" value="F:cyclic-guanylate-specific phosphodiesterase activity"/>
    <property type="evidence" value="ECO:0007669"/>
    <property type="project" value="InterPro"/>
</dbReference>
<dbReference type="InterPro" id="IPR001633">
    <property type="entry name" value="EAL_dom"/>
</dbReference>
<dbReference type="InterPro" id="IPR035919">
    <property type="entry name" value="EAL_sf"/>
</dbReference>
<dbReference type="OrthoDB" id="9762141at2"/>
<dbReference type="Pfam" id="PF00563">
    <property type="entry name" value="EAL"/>
    <property type="match status" value="1"/>
</dbReference>
<dbReference type="CDD" id="cd01948">
    <property type="entry name" value="EAL"/>
    <property type="match status" value="1"/>
</dbReference>
<dbReference type="Gene3D" id="3.20.20.450">
    <property type="entry name" value="EAL domain"/>
    <property type="match status" value="1"/>
</dbReference>
<reference evidence="2 3" key="1">
    <citation type="submission" date="2019-08" db="EMBL/GenBank/DDBJ databases">
        <title>In-depth cultivation of the pig gut microbiome towards novel bacterial diversity and tailored functional studies.</title>
        <authorList>
            <person name="Wylensek D."/>
            <person name="Hitch T.C.A."/>
            <person name="Clavel T."/>
        </authorList>
    </citation>
    <scope>NUCLEOTIDE SEQUENCE [LARGE SCALE GENOMIC DNA]</scope>
    <source>
        <strain evidence="2 3">WCA-389-WT-5B</strain>
    </source>
</reference>
<dbReference type="RefSeq" id="WP_154487256.1">
    <property type="nucleotide sequence ID" value="NZ_VULN01000001.1"/>
</dbReference>
<evidence type="ECO:0000259" key="1">
    <source>
        <dbReference type="PROSITE" id="PS50883"/>
    </source>
</evidence>
<dbReference type="SMART" id="SM00052">
    <property type="entry name" value="EAL"/>
    <property type="match status" value="1"/>
</dbReference>
<gene>
    <name evidence="2" type="ORF">FX155_00160</name>
</gene>